<dbReference type="AlphaFoldDB" id="A0A378SGW0"/>
<dbReference type="InterPro" id="IPR022536">
    <property type="entry name" value="EspC"/>
</dbReference>
<dbReference type="Gene3D" id="1.10.287.1060">
    <property type="entry name" value="ESAT-6-like"/>
    <property type="match status" value="1"/>
</dbReference>
<dbReference type="OMA" id="GRWHTAK"/>
<dbReference type="Proteomes" id="UP000254291">
    <property type="component" value="Unassembled WGS sequence"/>
</dbReference>
<sequence>MGTVGAARVDSAAVRAIAREYDAVSSIVDGAVRQHFGDMDFGGASAGRAYVERGEALRATVAELAVGLRQWSRAATEIAVALRASADRYRDADERAAGRVG</sequence>
<dbReference type="Pfam" id="PF10824">
    <property type="entry name" value="T7SS_ESX_EspC"/>
    <property type="match status" value="1"/>
</dbReference>
<proteinExistence type="predicted"/>
<dbReference type="EMBL" id="UGQM01000001">
    <property type="protein sequence ID" value="STZ42059.1"/>
    <property type="molecule type" value="Genomic_DNA"/>
</dbReference>
<reference evidence="1 2" key="1">
    <citation type="submission" date="2018-06" db="EMBL/GenBank/DDBJ databases">
        <authorList>
            <consortium name="Pathogen Informatics"/>
            <person name="Doyle S."/>
        </authorList>
    </citation>
    <scope>NUCLEOTIDE SEQUENCE [LARGE SCALE GENOMIC DNA]</scope>
    <source>
        <strain evidence="1 2">NCTC10742</strain>
    </source>
</reference>
<evidence type="ECO:0000313" key="2">
    <source>
        <dbReference type="Proteomes" id="UP000254291"/>
    </source>
</evidence>
<organism evidence="1 2">
    <name type="scientific">Mycolicibacterium gilvum</name>
    <dbReference type="NCBI Taxonomy" id="1804"/>
    <lineage>
        <taxon>Bacteria</taxon>
        <taxon>Bacillati</taxon>
        <taxon>Actinomycetota</taxon>
        <taxon>Actinomycetes</taxon>
        <taxon>Mycobacteriales</taxon>
        <taxon>Mycobacteriaceae</taxon>
        <taxon>Mycolicibacterium</taxon>
    </lineage>
</organism>
<gene>
    <name evidence="1" type="ORF">NCTC10742_01269</name>
</gene>
<accession>A0A378SGW0</accession>
<name>A0A378SGW0_9MYCO</name>
<protein>
    <submittedName>
        <fullName evidence="1">Protein of uncharacterized function (DUF2580)</fullName>
    </submittedName>
</protein>
<evidence type="ECO:0000313" key="1">
    <source>
        <dbReference type="EMBL" id="STZ42059.1"/>
    </source>
</evidence>
<dbReference type="RefSeq" id="WP_011895776.1">
    <property type="nucleotide sequence ID" value="NZ_JACKST010000147.1"/>
</dbReference>
<dbReference type="GO" id="GO:0009306">
    <property type="term" value="P:protein secretion"/>
    <property type="evidence" value="ECO:0007669"/>
    <property type="project" value="InterPro"/>
</dbReference>